<evidence type="ECO:0000313" key="2">
    <source>
        <dbReference type="Proteomes" id="UP000829398"/>
    </source>
</evidence>
<accession>A0ACB8L863</accession>
<organism evidence="1 2">
    <name type="scientific">Citrus sinensis</name>
    <name type="common">Sweet orange</name>
    <name type="synonym">Citrus aurantium var. sinensis</name>
    <dbReference type="NCBI Taxonomy" id="2711"/>
    <lineage>
        <taxon>Eukaryota</taxon>
        <taxon>Viridiplantae</taxon>
        <taxon>Streptophyta</taxon>
        <taxon>Embryophyta</taxon>
        <taxon>Tracheophyta</taxon>
        <taxon>Spermatophyta</taxon>
        <taxon>Magnoliopsida</taxon>
        <taxon>eudicotyledons</taxon>
        <taxon>Gunneridae</taxon>
        <taxon>Pentapetalae</taxon>
        <taxon>rosids</taxon>
        <taxon>malvids</taxon>
        <taxon>Sapindales</taxon>
        <taxon>Rutaceae</taxon>
        <taxon>Aurantioideae</taxon>
        <taxon>Citrus</taxon>
    </lineage>
</organism>
<sequence>MKAYLVTEPFPFSTFHPENLFLTGLTLDPSKETTEDVLWYVWCLTVLYATKLVLPISPTLEYLLNPDKATSLTWTLLEWFSPIPWWRKKLQQLSEIYNLDRMPVPEAQLFTSVFIIHRPYFQHPDTNLFWTQDQVYEWFTAPHIAVIENEIQSTLHNYLCQLNHQTPPHKDIFHTSLGPQHDLIMIPTPSAISKPKSTGIIIKEERPDYTDFLFQDSQDPWEEFLPLSQHLQQFPQPTMCEPGSSSQPSKADKATQMPSLKSQPSLSKPGYRRDCPYPPCRGTHNEHHKLLERFFQIIQEHDIMISDKKSTIATNSVDFFGMKIQDGYYQHGSHIAQELLHFPESNFTKKQVQQFLGIVNYIRDFLPHVHHQKIGACMHQDRSVVFQLDPEIEKTVRRLRREQRNSEIASSIDRAIRDYAVLTPQVVHPDIIRPEVDAANFELKPVMFQMLQTVGQFNGLPNEDPHLHLKLFLEVSDAFKIARATKDALRLRLFPYSLRDRAWLNSLPSDSITTWNELADKFLMKYFPPTKNAKLRNEITSFHQLEDFTRLGKDSRNCSEANGDLLSKSYTEAYEILERIANNNYQWPSARQPAGVHNIDAITALSAQVTSLTNMVKAMTAAPAIVKQITELSCVYYGEEHDFDNCLGNPALVNYVGNFNRQPQNNPYSNTYNPGWKQHPNFAWNSQNRNAPALNGQNRNTQPPDFHQQSQGQKHISQDLITSLEALIKEYIAKNEAIVQSQAVSLRNLENQMGQLATAMSSRTQGSLPSNTEDPRRESKEHCKVISLRSGKNVAQKPTQKGSLLQQTPLQDTGYMGQATATAEEIQPEHANKEVTTKFDIP</sequence>
<dbReference type="EMBL" id="CM039173">
    <property type="protein sequence ID" value="KAH9769420.1"/>
    <property type="molecule type" value="Genomic_DNA"/>
</dbReference>
<name>A0ACB8L863_CITSI</name>
<keyword evidence="2" id="KW-1185">Reference proteome</keyword>
<reference evidence="2" key="1">
    <citation type="journal article" date="2023" name="Hortic. Res.">
        <title>A chromosome-level phased genome enabling allele-level studies in sweet orange: a case study on citrus Huanglongbing tolerance.</title>
        <authorList>
            <person name="Wu B."/>
            <person name="Yu Q."/>
            <person name="Deng Z."/>
            <person name="Duan Y."/>
            <person name="Luo F."/>
            <person name="Gmitter F. Jr."/>
        </authorList>
    </citation>
    <scope>NUCLEOTIDE SEQUENCE [LARGE SCALE GENOMIC DNA]</scope>
    <source>
        <strain evidence="2">cv. Valencia</strain>
    </source>
</reference>
<dbReference type="Proteomes" id="UP000829398">
    <property type="component" value="Chromosome 4"/>
</dbReference>
<evidence type="ECO:0000313" key="1">
    <source>
        <dbReference type="EMBL" id="KAH9769420.1"/>
    </source>
</evidence>
<gene>
    <name evidence="1" type="ORF">KPL71_011993</name>
</gene>
<comment type="caution">
    <text evidence="1">The sequence shown here is derived from an EMBL/GenBank/DDBJ whole genome shotgun (WGS) entry which is preliminary data.</text>
</comment>
<proteinExistence type="predicted"/>
<protein>
    <submittedName>
        <fullName evidence="1">Uncharacterized protein</fullName>
    </submittedName>
</protein>